<dbReference type="SUPFAM" id="SSF52540">
    <property type="entry name" value="P-loop containing nucleoside triphosphate hydrolases"/>
    <property type="match status" value="1"/>
</dbReference>
<keyword evidence="3 5" id="KW-0067">ATP-binding</keyword>
<accession>A0A5N6MH63</accession>
<protein>
    <submittedName>
        <fullName evidence="5">ATP-binding cassette domain-containing protein</fullName>
    </submittedName>
</protein>
<feature type="domain" description="ABC transporter" evidence="4">
    <location>
        <begin position="17"/>
        <end position="249"/>
    </location>
</feature>
<dbReference type="InterPro" id="IPR050166">
    <property type="entry name" value="ABC_transporter_ATP-bind"/>
</dbReference>
<evidence type="ECO:0000313" key="6">
    <source>
        <dbReference type="Proteomes" id="UP000326852"/>
    </source>
</evidence>
<dbReference type="PANTHER" id="PTHR42788:SF13">
    <property type="entry name" value="ALIPHATIC SULFONATES IMPORT ATP-BINDING PROTEIN SSUB"/>
    <property type="match status" value="1"/>
</dbReference>
<dbReference type="PROSITE" id="PS00211">
    <property type="entry name" value="ABC_TRANSPORTER_1"/>
    <property type="match status" value="1"/>
</dbReference>
<dbReference type="EMBL" id="VTFX01000006">
    <property type="protein sequence ID" value="KAD3456151.1"/>
    <property type="molecule type" value="Genomic_DNA"/>
</dbReference>
<comment type="caution">
    <text evidence="5">The sequence shown here is derived from an EMBL/GenBank/DDBJ whole genome shotgun (WGS) entry which is preliminary data.</text>
</comment>
<dbReference type="PROSITE" id="PS50893">
    <property type="entry name" value="ABC_TRANSPORTER_2"/>
    <property type="match status" value="1"/>
</dbReference>
<sequence length="270" mass="29324">MGIPGERTATEDVAPIVRLNRVTKTFVAKRGTAVTALKGVDLSIQSGEVVTLVGPSGCGKTTLLKVLAGLIKPSEGSLTLAGEQHLGPSRKIGVVYQQPLLLPWKSVLDNVLIPIKVQKRDPRAFQKVAEDLLETMGLSDFAQSYPHQLSGGMQQRVGIARALVQDPEILLMDEPFGALDAMTRDQLTMELLRVQSEFRKTLIFVTHSIVESVLLADRVAVMTPRPGKISDVIDVNLSRPRTLGVVNTPEFGAYAAKVRQVLEDNNPEEG</sequence>
<keyword evidence="1" id="KW-0813">Transport</keyword>
<dbReference type="Gene3D" id="3.40.50.300">
    <property type="entry name" value="P-loop containing nucleotide triphosphate hydrolases"/>
    <property type="match status" value="1"/>
</dbReference>
<dbReference type="GO" id="GO:0005524">
    <property type="term" value="F:ATP binding"/>
    <property type="evidence" value="ECO:0007669"/>
    <property type="project" value="UniProtKB-KW"/>
</dbReference>
<dbReference type="InterPro" id="IPR017871">
    <property type="entry name" value="ABC_transporter-like_CS"/>
</dbReference>
<keyword evidence="6" id="KW-1185">Reference proteome</keyword>
<reference evidence="5 6" key="1">
    <citation type="submission" date="2019-08" db="EMBL/GenBank/DDBJ databases">
        <title>Arthrobacter sp. nov., isolated from plateau pika and Tibetan wild ass.</title>
        <authorList>
            <person name="Ge Y."/>
        </authorList>
    </citation>
    <scope>NUCLEOTIDE SEQUENCE [LARGE SCALE GENOMIC DNA]</scope>
    <source>
        <strain evidence="5 6">785</strain>
    </source>
</reference>
<evidence type="ECO:0000256" key="3">
    <source>
        <dbReference type="ARBA" id="ARBA00022840"/>
    </source>
</evidence>
<name>A0A5N6MH63_9MICC</name>
<dbReference type="GO" id="GO:0016887">
    <property type="term" value="F:ATP hydrolysis activity"/>
    <property type="evidence" value="ECO:0007669"/>
    <property type="project" value="InterPro"/>
</dbReference>
<gene>
    <name evidence="5" type="ORF">GD627_14600</name>
</gene>
<proteinExistence type="predicted"/>
<evidence type="ECO:0000256" key="2">
    <source>
        <dbReference type="ARBA" id="ARBA00022741"/>
    </source>
</evidence>
<dbReference type="InterPro" id="IPR003439">
    <property type="entry name" value="ABC_transporter-like_ATP-bd"/>
</dbReference>
<evidence type="ECO:0000259" key="4">
    <source>
        <dbReference type="PROSITE" id="PS50893"/>
    </source>
</evidence>
<dbReference type="InterPro" id="IPR003593">
    <property type="entry name" value="AAA+_ATPase"/>
</dbReference>
<dbReference type="AlphaFoldDB" id="A0A5N6MH63"/>
<dbReference type="PANTHER" id="PTHR42788">
    <property type="entry name" value="TAURINE IMPORT ATP-BINDING PROTEIN-RELATED"/>
    <property type="match status" value="1"/>
</dbReference>
<organism evidence="5 6">
    <name type="scientific">Arthrobacter yangruifuii</name>
    <dbReference type="NCBI Taxonomy" id="2606616"/>
    <lineage>
        <taxon>Bacteria</taxon>
        <taxon>Bacillati</taxon>
        <taxon>Actinomycetota</taxon>
        <taxon>Actinomycetes</taxon>
        <taxon>Micrococcales</taxon>
        <taxon>Micrococcaceae</taxon>
        <taxon>Arthrobacter</taxon>
    </lineage>
</organism>
<dbReference type="Pfam" id="PF00005">
    <property type="entry name" value="ABC_tran"/>
    <property type="match status" value="1"/>
</dbReference>
<dbReference type="SMART" id="SM00382">
    <property type="entry name" value="AAA"/>
    <property type="match status" value="1"/>
</dbReference>
<keyword evidence="2" id="KW-0547">Nucleotide-binding</keyword>
<dbReference type="Proteomes" id="UP000326852">
    <property type="component" value="Unassembled WGS sequence"/>
</dbReference>
<evidence type="ECO:0000256" key="1">
    <source>
        <dbReference type="ARBA" id="ARBA00022448"/>
    </source>
</evidence>
<dbReference type="CDD" id="cd03293">
    <property type="entry name" value="ABC_NrtD_SsuB_transporters"/>
    <property type="match status" value="1"/>
</dbReference>
<evidence type="ECO:0000313" key="5">
    <source>
        <dbReference type="EMBL" id="KAD3456151.1"/>
    </source>
</evidence>
<dbReference type="InterPro" id="IPR027417">
    <property type="entry name" value="P-loop_NTPase"/>
</dbReference>